<feature type="domain" description="Glycosyl hydrolase family 32 N-terminal" evidence="6">
    <location>
        <begin position="86"/>
        <end position="435"/>
    </location>
</feature>
<dbReference type="InterPro" id="IPR013320">
    <property type="entry name" value="ConA-like_dom_sf"/>
</dbReference>
<evidence type="ECO:0000256" key="2">
    <source>
        <dbReference type="ARBA" id="ARBA00022801"/>
    </source>
</evidence>
<evidence type="ECO:0000256" key="4">
    <source>
        <dbReference type="RuleBase" id="RU362110"/>
    </source>
</evidence>
<protein>
    <recommendedName>
        <fullName evidence="10">Levanase</fullName>
    </recommendedName>
</protein>
<dbReference type="InterPro" id="IPR018053">
    <property type="entry name" value="Glyco_hydro_32_AS"/>
</dbReference>
<keyword evidence="2 4" id="KW-0378">Hydrolase</keyword>
<dbReference type="Pfam" id="PF00251">
    <property type="entry name" value="Glyco_hydro_32N"/>
    <property type="match status" value="1"/>
</dbReference>
<evidence type="ECO:0000259" key="7">
    <source>
        <dbReference type="Pfam" id="PF08244"/>
    </source>
</evidence>
<evidence type="ECO:0000256" key="1">
    <source>
        <dbReference type="ARBA" id="ARBA00009902"/>
    </source>
</evidence>
<proteinExistence type="inferred from homology"/>
<dbReference type="SUPFAM" id="SSF75005">
    <property type="entry name" value="Arabinanase/levansucrase/invertase"/>
    <property type="match status" value="1"/>
</dbReference>
<dbReference type="InterPro" id="IPR001362">
    <property type="entry name" value="Glyco_hydro_32"/>
</dbReference>
<feature type="region of interest" description="Disordered" evidence="5">
    <location>
        <begin position="518"/>
        <end position="537"/>
    </location>
</feature>
<dbReference type="SUPFAM" id="SSF49899">
    <property type="entry name" value="Concanavalin A-like lectins/glucanases"/>
    <property type="match status" value="1"/>
</dbReference>
<dbReference type="GO" id="GO:0005987">
    <property type="term" value="P:sucrose catabolic process"/>
    <property type="evidence" value="ECO:0007669"/>
    <property type="project" value="TreeGrafter"/>
</dbReference>
<dbReference type="InterPro" id="IPR023296">
    <property type="entry name" value="Glyco_hydro_beta-prop_sf"/>
</dbReference>
<dbReference type="CDD" id="cd18622">
    <property type="entry name" value="GH32_Inu-like"/>
    <property type="match status" value="1"/>
</dbReference>
<evidence type="ECO:0000313" key="9">
    <source>
        <dbReference type="Proteomes" id="UP000282574"/>
    </source>
</evidence>
<name>A0AB37UBK4_9CYAN</name>
<dbReference type="PROSITE" id="PS00609">
    <property type="entry name" value="GLYCOSYL_HYDROL_F32"/>
    <property type="match status" value="1"/>
</dbReference>
<comment type="similarity">
    <text evidence="1 4">Belongs to the glycosyl hydrolase 32 family.</text>
</comment>
<dbReference type="Proteomes" id="UP000282574">
    <property type="component" value="Unassembled WGS sequence"/>
</dbReference>
<dbReference type="GO" id="GO:0005737">
    <property type="term" value="C:cytoplasm"/>
    <property type="evidence" value="ECO:0007669"/>
    <property type="project" value="TreeGrafter"/>
</dbReference>
<evidence type="ECO:0000256" key="3">
    <source>
        <dbReference type="ARBA" id="ARBA00023295"/>
    </source>
</evidence>
<organism evidence="8 9">
    <name type="scientific">Chroococcidiopsis cubana SAG 39.79</name>
    <dbReference type="NCBI Taxonomy" id="388085"/>
    <lineage>
        <taxon>Bacteria</taxon>
        <taxon>Bacillati</taxon>
        <taxon>Cyanobacteriota</taxon>
        <taxon>Cyanophyceae</taxon>
        <taxon>Chroococcidiopsidales</taxon>
        <taxon>Chroococcidiopsidaceae</taxon>
        <taxon>Chroococcidiopsis</taxon>
    </lineage>
</organism>
<dbReference type="PANTHER" id="PTHR42800:SF1">
    <property type="entry name" value="EXOINULINASE INUD (AFU_ORTHOLOGUE AFUA_5G00480)"/>
    <property type="match status" value="1"/>
</dbReference>
<dbReference type="Gene3D" id="2.115.10.20">
    <property type="entry name" value="Glycosyl hydrolase domain, family 43"/>
    <property type="match status" value="1"/>
</dbReference>
<dbReference type="InterPro" id="IPR013148">
    <property type="entry name" value="Glyco_hydro_32_N"/>
</dbReference>
<evidence type="ECO:0000259" key="6">
    <source>
        <dbReference type="Pfam" id="PF00251"/>
    </source>
</evidence>
<accession>A0AB37UBK4</accession>
<dbReference type="PANTHER" id="PTHR42800">
    <property type="entry name" value="EXOINULINASE INUD (AFU_ORTHOLOGUE AFUA_5G00480)"/>
    <property type="match status" value="1"/>
</dbReference>
<sequence>MDFATSVASSDARIGVRLLSKKGLEQGRAKGQVVLEVAVPLDVPKDRDFNLTLKIAPNLYYSKGGSETVRLKVQEYPNSSWKPLFHFAPSWGWMNDPNGLVYVNGTYRLYYQAVPFSRDNEGQLNWGHAVSKDLVHWSQRRDTMFNPPMDLLGSSDDQNQVWSPFSGSAVVVSGEAAKQPPCDCSKLCVTSIFTKNTPIIALQDQWLAASCDGGESFKAPESVLPNLTPSKPDFRDPKVFPYKERWIMVLAVGAKVELYESANLRQWKLLSSISLYSSLTTDGPFVETPDLIELPVSNLKTSQTKWVLTYSEGFTPPTGCQGFRDSTGMPLADPKPKQECEKSRKFSSRSFYIVGEFDGKQFKPESQPRPLDFGSDFFAPQTWSGTPGRRILAGWQNNWRYAHQVPTTPWRGQLSIPRDLGLIRDDGTYWLTQTPVPELAVLRNSAIGRVTRLQDKLLTNKTPRELQNFRSTAFDADLVIDVAGLSKVNSEVKIHLRSGNTGQGMVLAWRRTGSNKGKLSLTRSASEAGGSTSELTQPESGFIGQWLSGSLPLAASTTQRLVSGFRNTQLSKRLQTAQVPVVARGTNNSILKLRILVDRSSVEVFAGDGRAVLSSLFFPNSSDKEFKIYAIGGDAKIVRLVIYPFSDD</sequence>
<evidence type="ECO:0008006" key="10">
    <source>
        <dbReference type="Google" id="ProtNLM"/>
    </source>
</evidence>
<keyword evidence="3 4" id="KW-0326">Glycosidase</keyword>
<dbReference type="InterPro" id="IPR013189">
    <property type="entry name" value="Glyco_hydro_32_C"/>
</dbReference>
<dbReference type="AlphaFoldDB" id="A0AB37UBK4"/>
<feature type="domain" description="Glycosyl hydrolase family 32 C-terminal" evidence="7">
    <location>
        <begin position="460"/>
        <end position="643"/>
    </location>
</feature>
<dbReference type="GO" id="GO:0004575">
    <property type="term" value="F:sucrose alpha-glucosidase activity"/>
    <property type="evidence" value="ECO:0007669"/>
    <property type="project" value="TreeGrafter"/>
</dbReference>
<dbReference type="Gene3D" id="2.60.120.560">
    <property type="entry name" value="Exo-inulinase, domain 1"/>
    <property type="match status" value="1"/>
</dbReference>
<dbReference type="SMART" id="SM00640">
    <property type="entry name" value="Glyco_32"/>
    <property type="match status" value="1"/>
</dbReference>
<comment type="caution">
    <text evidence="8">The sequence shown here is derived from an EMBL/GenBank/DDBJ whole genome shotgun (WGS) entry which is preliminary data.</text>
</comment>
<keyword evidence="9" id="KW-1185">Reference proteome</keyword>
<dbReference type="EMBL" id="RSCK01000098">
    <property type="protein sequence ID" value="RUT03350.1"/>
    <property type="molecule type" value="Genomic_DNA"/>
</dbReference>
<gene>
    <name evidence="8" type="ORF">DSM107010_60370</name>
</gene>
<reference evidence="8 9" key="1">
    <citation type="journal article" date="2019" name="Genome Biol. Evol.">
        <title>Day and night: Metabolic profiles and evolutionary relationships of six axenic non-marine cyanobacteria.</title>
        <authorList>
            <person name="Will S.E."/>
            <person name="Henke P."/>
            <person name="Boedeker C."/>
            <person name="Huang S."/>
            <person name="Brinkmann H."/>
            <person name="Rohde M."/>
            <person name="Jarek M."/>
            <person name="Friedl T."/>
            <person name="Seufert S."/>
            <person name="Schumacher M."/>
            <person name="Overmann J."/>
            <person name="Neumann-Schaal M."/>
            <person name="Petersen J."/>
        </authorList>
    </citation>
    <scope>NUCLEOTIDE SEQUENCE [LARGE SCALE GENOMIC DNA]</scope>
    <source>
        <strain evidence="8 9">SAG 39.79</strain>
    </source>
</reference>
<dbReference type="Pfam" id="PF08244">
    <property type="entry name" value="Glyco_hydro_32C"/>
    <property type="match status" value="1"/>
</dbReference>
<evidence type="ECO:0000313" key="8">
    <source>
        <dbReference type="EMBL" id="RUT03350.1"/>
    </source>
</evidence>
<evidence type="ECO:0000256" key="5">
    <source>
        <dbReference type="SAM" id="MobiDB-lite"/>
    </source>
</evidence>